<accession>A0ABQ9HBD1</accession>
<comment type="caution">
    <text evidence="1">The sequence shown here is derived from an EMBL/GenBank/DDBJ whole genome shotgun (WGS) entry which is preliminary data.</text>
</comment>
<dbReference type="Proteomes" id="UP001159363">
    <property type="component" value="Chromosome 5"/>
</dbReference>
<sequence>MGRGERLFMTTYWVNIIKTHGRSRARTTPCNQVIPRRGYKAPRHRHYDHPGATGYAPRRLSHPLIHKYHAHVTRGWVRGAVTARLPAELLPGFSCWMMTLVGGFPWGSPISPALAFRRCSILNTNLAPPLSALKTSLLRAAQTSPLSLYKYKAPDLPWRSRLARRRYGVREALGSNPGQGMGAYIRGSPRGDRDMRINSLIASTHKALNWRAVLPSRERERERERSRRTQRSDTEVADAEVGRLVYVDEVVGGGSVEARVLDLQPPSPVDSHLRRAVVLVLQVVACNNTHITKIEIMLTLTGAGFRNRQAELSVPGQPEDQRR</sequence>
<protein>
    <submittedName>
        <fullName evidence="1">Uncharacterized protein</fullName>
    </submittedName>
</protein>
<keyword evidence="2" id="KW-1185">Reference proteome</keyword>
<evidence type="ECO:0000313" key="2">
    <source>
        <dbReference type="Proteomes" id="UP001159363"/>
    </source>
</evidence>
<dbReference type="EMBL" id="JARBHB010000006">
    <property type="protein sequence ID" value="KAJ8881576.1"/>
    <property type="molecule type" value="Genomic_DNA"/>
</dbReference>
<proteinExistence type="predicted"/>
<gene>
    <name evidence="1" type="ORF">PR048_018060</name>
</gene>
<organism evidence="1 2">
    <name type="scientific">Dryococelus australis</name>
    <dbReference type="NCBI Taxonomy" id="614101"/>
    <lineage>
        <taxon>Eukaryota</taxon>
        <taxon>Metazoa</taxon>
        <taxon>Ecdysozoa</taxon>
        <taxon>Arthropoda</taxon>
        <taxon>Hexapoda</taxon>
        <taxon>Insecta</taxon>
        <taxon>Pterygota</taxon>
        <taxon>Neoptera</taxon>
        <taxon>Polyneoptera</taxon>
        <taxon>Phasmatodea</taxon>
        <taxon>Verophasmatodea</taxon>
        <taxon>Anareolatae</taxon>
        <taxon>Phasmatidae</taxon>
        <taxon>Eurycanthinae</taxon>
        <taxon>Dryococelus</taxon>
    </lineage>
</organism>
<evidence type="ECO:0000313" key="1">
    <source>
        <dbReference type="EMBL" id="KAJ8881576.1"/>
    </source>
</evidence>
<reference evidence="1 2" key="1">
    <citation type="submission" date="2023-02" db="EMBL/GenBank/DDBJ databases">
        <title>LHISI_Scaffold_Assembly.</title>
        <authorList>
            <person name="Stuart O.P."/>
            <person name="Cleave R."/>
            <person name="Magrath M.J.L."/>
            <person name="Mikheyev A.S."/>
        </authorList>
    </citation>
    <scope>NUCLEOTIDE SEQUENCE [LARGE SCALE GENOMIC DNA]</scope>
    <source>
        <strain evidence="1">Daus_M_001</strain>
        <tissue evidence="1">Leg muscle</tissue>
    </source>
</reference>
<name>A0ABQ9HBD1_9NEOP</name>